<dbReference type="RefSeq" id="XP_073762779.1">
    <property type="nucleotide sequence ID" value="XM_073906678.1"/>
</dbReference>
<gene>
    <name evidence="2" type="primary">cfap184</name>
    <name evidence="2" type="synonym">ccdc96</name>
    <name evidence="2" type="synonym">zgc:194827</name>
    <name evidence="2" type="synonym">zgc:194851</name>
</gene>
<organism evidence="1 2">
    <name type="scientific">Danio rerio</name>
    <name type="common">Zebrafish</name>
    <name type="synonym">Brachydanio rerio</name>
    <dbReference type="NCBI Taxonomy" id="7955"/>
    <lineage>
        <taxon>Eukaryota</taxon>
        <taxon>Metazoa</taxon>
        <taxon>Chordata</taxon>
        <taxon>Craniata</taxon>
        <taxon>Vertebrata</taxon>
        <taxon>Euteleostomi</taxon>
        <taxon>Actinopterygii</taxon>
        <taxon>Neopterygii</taxon>
        <taxon>Teleostei</taxon>
        <taxon>Ostariophysi</taxon>
        <taxon>Cypriniformes</taxon>
        <taxon>Danionidae</taxon>
        <taxon>Danioninae</taxon>
        <taxon>Danio</taxon>
    </lineage>
</organism>
<keyword evidence="2" id="KW-0282">Flagellum</keyword>
<keyword evidence="2" id="KW-0966">Cell projection</keyword>
<sequence length="479" mass="55811">MEEESLEYTHEESFVLETDTLMENTKTLEGPADAEQVMEEETEEPEAPNNPEAVEEDKAEQLLTEDTSVPETSEQQTGEIQIEQHLITEEDPLMNETLEDTEGPETEPSLEDSEDEEEEEEDEENSLPAPEPENERSISPPEEPQAHTEDEEVDPSIIKEKMELLHKLQSENEKLNKINQQLQTRIAEHFSKKKGDQHVKLDEDISEQEQYEKYMQLIADMKEQQLHFSKLHQERMEDLHLQSSEKLKQVEQELRFFAALKYETVMKASLTGKVGKQETLAKVELLKAEELKQEDKLVCVRLNNIKLKNKISKYERALRSKRELVDGLLLMDFEQLKTENQSFMDKLEERSEELHRLKKKVASSVQGISHVKEKLHFMQMENKAKHTQLAQTDTLVALKREVLTRTRQVRDGLRTDNLKLQQRSGLLGNTTLLQDYEEKMDTSENLQQKLEMLKKHHAELSMKCAGVQRKIKDSRLERQ</sequence>
<protein>
    <submittedName>
        <fullName evidence="2">Cilia- and flagella-associated protein 184 isoform X1</fullName>
    </submittedName>
</protein>
<keyword evidence="1" id="KW-1185">Reference proteome</keyword>
<proteinExistence type="predicted"/>
<accession>A0AC58FZ23</accession>
<dbReference type="Proteomes" id="UP000000437">
    <property type="component" value="Chromosome 7"/>
</dbReference>
<evidence type="ECO:0000313" key="2">
    <source>
        <dbReference type="RefSeq" id="XP_073762779.1"/>
    </source>
</evidence>
<reference evidence="2" key="1">
    <citation type="submission" date="2025-08" db="UniProtKB">
        <authorList>
            <consortium name="RefSeq"/>
        </authorList>
    </citation>
    <scope>IDENTIFICATION</scope>
    <source>
        <strain evidence="2">Tuebingen</strain>
        <tissue evidence="2">Fibroblasts and whole tissue</tissue>
    </source>
</reference>
<keyword evidence="2" id="KW-0969">Cilium</keyword>
<evidence type="ECO:0000313" key="1">
    <source>
        <dbReference type="Proteomes" id="UP000000437"/>
    </source>
</evidence>
<name>A0AC58FZ23_DANRE</name>